<organism evidence="10 11">
    <name type="scientific">Shewanella atlantica</name>
    <dbReference type="NCBI Taxonomy" id="271099"/>
    <lineage>
        <taxon>Bacteria</taxon>
        <taxon>Pseudomonadati</taxon>
        <taxon>Pseudomonadota</taxon>
        <taxon>Gammaproteobacteria</taxon>
        <taxon>Alteromonadales</taxon>
        <taxon>Shewanellaceae</taxon>
        <taxon>Shewanella</taxon>
    </lineage>
</organism>
<evidence type="ECO:0000313" key="10">
    <source>
        <dbReference type="EMBL" id="RTR33359.1"/>
    </source>
</evidence>
<feature type="chain" id="PRO_5018969751" evidence="8">
    <location>
        <begin position="24"/>
        <end position="486"/>
    </location>
</feature>
<evidence type="ECO:0000256" key="8">
    <source>
        <dbReference type="SAM" id="SignalP"/>
    </source>
</evidence>
<dbReference type="InterPro" id="IPR005490">
    <property type="entry name" value="LD_TPept_cat_dom"/>
</dbReference>
<dbReference type="Pfam" id="PF01471">
    <property type="entry name" value="PG_binding_1"/>
    <property type="match status" value="1"/>
</dbReference>
<dbReference type="UniPathway" id="UPA00219"/>
<comment type="caution">
    <text evidence="10">The sequence shown here is derived from an EMBL/GenBank/DDBJ whole genome shotgun (WGS) entry which is preliminary data.</text>
</comment>
<dbReference type="GO" id="GO:0004180">
    <property type="term" value="F:carboxypeptidase activity"/>
    <property type="evidence" value="ECO:0007669"/>
    <property type="project" value="UniProtKB-ARBA"/>
</dbReference>
<dbReference type="InterPro" id="IPR002477">
    <property type="entry name" value="Peptidoglycan-bd-like"/>
</dbReference>
<proteinExistence type="inferred from homology"/>
<evidence type="ECO:0000313" key="11">
    <source>
        <dbReference type="Proteomes" id="UP000282060"/>
    </source>
</evidence>
<sequence>MVRIGKMITLFISFLIFSASVRAFETQSETVNEFYAAYPNQLVWFENEKLTMEGMVLSQLLADFGLESYHRQTSNSLSFRDKNYTQGLFVLLEKISISQSKDMISLYHSFSNAVTSNNLSSFLESIIPPYNEFHQLRVMIRVYKSNSLVPWPKSKSQTFKLGQRSEDITQLRRVLIALGDLPAKKVSDYRASIYDPDIKIGLKSFQKRHGISQSGALDEKTALALNISPNQRIEQMQINLWRWLRLPAELPDRYVWINIPSYRLNLLEFGDSVLQMKVIVGKPSTPTPILFTELTQMTINPSWTPPHSIVFNELLPLDSKSPGYLSSQDFELRKGRGTSTEVIDINKVESHRLATMLAEFRLVQAPGRKNALGKYRFSIPNNRAIFLHDTPAKKLFGRNERAISHGCVRLGAPERLAKYLMSADSRRLELERAVRSNETNYFNLVKPIPVFVTYYTSWVDGLGVLQVRDDIYGLDQDGSEHENRRL</sequence>
<accession>A0A431WD97</accession>
<dbReference type="Pfam" id="PF03734">
    <property type="entry name" value="YkuD"/>
    <property type="match status" value="1"/>
</dbReference>
<evidence type="ECO:0000256" key="3">
    <source>
        <dbReference type="ARBA" id="ARBA00022679"/>
    </source>
</evidence>
<dbReference type="Gene3D" id="2.40.440.10">
    <property type="entry name" value="L,D-transpeptidase catalytic domain-like"/>
    <property type="match status" value="1"/>
</dbReference>
<evidence type="ECO:0000259" key="9">
    <source>
        <dbReference type="PROSITE" id="PS52029"/>
    </source>
</evidence>
<comment type="similarity">
    <text evidence="2">Belongs to the YkuD family.</text>
</comment>
<reference evidence="10 11" key="1">
    <citation type="submission" date="2018-12" db="EMBL/GenBank/DDBJ databases">
        <authorList>
            <person name="Yu L."/>
        </authorList>
    </citation>
    <scope>NUCLEOTIDE SEQUENCE [LARGE SCALE GENOMIC DNA]</scope>
    <source>
        <strain evidence="10 11">HAW-EB5</strain>
    </source>
</reference>
<dbReference type="InterPro" id="IPR038063">
    <property type="entry name" value="Transpep_catalytic_dom"/>
</dbReference>
<keyword evidence="8" id="KW-0732">Signal</keyword>
<dbReference type="GO" id="GO:0016740">
    <property type="term" value="F:transferase activity"/>
    <property type="evidence" value="ECO:0007669"/>
    <property type="project" value="UniProtKB-KW"/>
</dbReference>
<dbReference type="InterPro" id="IPR052905">
    <property type="entry name" value="LD-transpeptidase_YkuD-like"/>
</dbReference>
<dbReference type="Gene3D" id="1.10.101.10">
    <property type="entry name" value="PGBD-like superfamily/PGBD"/>
    <property type="match status" value="1"/>
</dbReference>
<keyword evidence="3" id="KW-0808">Transferase</keyword>
<dbReference type="OrthoDB" id="9778545at2"/>
<dbReference type="EMBL" id="RXNV01000002">
    <property type="protein sequence ID" value="RTR33359.1"/>
    <property type="molecule type" value="Genomic_DNA"/>
</dbReference>
<protein>
    <submittedName>
        <fullName evidence="10">Murein L,D-transpeptidase</fullName>
    </submittedName>
</protein>
<dbReference type="GO" id="GO:0008360">
    <property type="term" value="P:regulation of cell shape"/>
    <property type="evidence" value="ECO:0007669"/>
    <property type="project" value="UniProtKB-UniRule"/>
</dbReference>
<feature type="active site" description="Nucleophile" evidence="7">
    <location>
        <position position="407"/>
    </location>
</feature>
<keyword evidence="6 7" id="KW-0961">Cell wall biogenesis/degradation</keyword>
<evidence type="ECO:0000256" key="5">
    <source>
        <dbReference type="ARBA" id="ARBA00022984"/>
    </source>
</evidence>
<dbReference type="AlphaFoldDB" id="A0A431WD97"/>
<dbReference type="GO" id="GO:0071555">
    <property type="term" value="P:cell wall organization"/>
    <property type="evidence" value="ECO:0007669"/>
    <property type="project" value="UniProtKB-UniRule"/>
</dbReference>
<dbReference type="InterPro" id="IPR036365">
    <property type="entry name" value="PGBD-like_sf"/>
</dbReference>
<evidence type="ECO:0000256" key="4">
    <source>
        <dbReference type="ARBA" id="ARBA00022960"/>
    </source>
</evidence>
<dbReference type="SUPFAM" id="SSF47090">
    <property type="entry name" value="PGBD-like"/>
    <property type="match status" value="1"/>
</dbReference>
<gene>
    <name evidence="10" type="ORF">EKG39_06360</name>
</gene>
<dbReference type="InterPro" id="IPR036366">
    <property type="entry name" value="PGBDSf"/>
</dbReference>
<dbReference type="CDD" id="cd16913">
    <property type="entry name" value="YkuD_like"/>
    <property type="match status" value="1"/>
</dbReference>
<evidence type="ECO:0000256" key="2">
    <source>
        <dbReference type="ARBA" id="ARBA00005992"/>
    </source>
</evidence>
<dbReference type="SUPFAM" id="SSF141523">
    <property type="entry name" value="L,D-transpeptidase catalytic domain-like"/>
    <property type="match status" value="1"/>
</dbReference>
<dbReference type="Proteomes" id="UP000282060">
    <property type="component" value="Unassembled WGS sequence"/>
</dbReference>
<keyword evidence="4 7" id="KW-0133">Cell shape</keyword>
<dbReference type="PANTHER" id="PTHR41533:SF1">
    <property type="entry name" value="L,D-TRANSPEPTIDASE YCBB-RELATED"/>
    <property type="match status" value="1"/>
</dbReference>
<comment type="pathway">
    <text evidence="1 7">Cell wall biogenesis; peptidoglycan biosynthesis.</text>
</comment>
<dbReference type="GO" id="GO:0009252">
    <property type="term" value="P:peptidoglycan biosynthetic process"/>
    <property type="evidence" value="ECO:0007669"/>
    <property type="project" value="UniProtKB-UniPathway"/>
</dbReference>
<keyword evidence="5 7" id="KW-0573">Peptidoglycan synthesis</keyword>
<dbReference type="PROSITE" id="PS52029">
    <property type="entry name" value="LD_TPASE"/>
    <property type="match status" value="1"/>
</dbReference>
<evidence type="ECO:0000256" key="6">
    <source>
        <dbReference type="ARBA" id="ARBA00023316"/>
    </source>
</evidence>
<dbReference type="RefSeq" id="WP_126504915.1">
    <property type="nucleotide sequence ID" value="NZ_RXNV01000002.1"/>
</dbReference>
<feature type="signal peptide" evidence="8">
    <location>
        <begin position="1"/>
        <end position="23"/>
    </location>
</feature>
<name>A0A431WD97_9GAMM</name>
<feature type="active site" description="Proton donor/acceptor" evidence="7">
    <location>
        <position position="388"/>
    </location>
</feature>
<dbReference type="PANTHER" id="PTHR41533">
    <property type="entry name" value="L,D-TRANSPEPTIDASE HI_1667-RELATED"/>
    <property type="match status" value="1"/>
</dbReference>
<feature type="domain" description="L,D-TPase catalytic" evidence="9">
    <location>
        <begin position="253"/>
        <end position="431"/>
    </location>
</feature>
<keyword evidence="11" id="KW-1185">Reference proteome</keyword>
<evidence type="ECO:0000256" key="1">
    <source>
        <dbReference type="ARBA" id="ARBA00004752"/>
    </source>
</evidence>
<evidence type="ECO:0000256" key="7">
    <source>
        <dbReference type="PROSITE-ProRule" id="PRU01373"/>
    </source>
</evidence>